<dbReference type="Proteomes" id="UP000839052">
    <property type="component" value="Chromosome"/>
</dbReference>
<keyword evidence="2" id="KW-1185">Reference proteome</keyword>
<dbReference type="Gene3D" id="3.10.20.30">
    <property type="match status" value="1"/>
</dbReference>
<evidence type="ECO:0000313" key="1">
    <source>
        <dbReference type="EMBL" id="CAG9933544.1"/>
    </source>
</evidence>
<dbReference type="Pfam" id="PF02597">
    <property type="entry name" value="ThiS"/>
    <property type="match status" value="1"/>
</dbReference>
<dbReference type="EMBL" id="OU912926">
    <property type="protein sequence ID" value="CAG9933544.1"/>
    <property type="molecule type" value="Genomic_DNA"/>
</dbReference>
<name>A0ABM8Z155_9PROT</name>
<reference evidence="1 2" key="1">
    <citation type="submission" date="2021-10" db="EMBL/GenBank/DDBJ databases">
        <authorList>
            <person name="Koch H."/>
        </authorList>
    </citation>
    <scope>NUCLEOTIDE SEQUENCE [LARGE SCALE GENOMIC DNA]</scope>
    <source>
        <strain evidence="1">6680</strain>
    </source>
</reference>
<dbReference type="InterPro" id="IPR012675">
    <property type="entry name" value="Beta-grasp_dom_sf"/>
</dbReference>
<organism evidence="1 2">
    <name type="scientific">Candidatus Nitrotoga arctica</name>
    <dbReference type="NCBI Taxonomy" id="453162"/>
    <lineage>
        <taxon>Bacteria</taxon>
        <taxon>Pseudomonadati</taxon>
        <taxon>Pseudomonadota</taxon>
        <taxon>Betaproteobacteria</taxon>
        <taxon>Nitrosomonadales</taxon>
        <taxon>Gallionellaceae</taxon>
        <taxon>Candidatus Nitrotoga</taxon>
    </lineage>
</organism>
<protein>
    <recommendedName>
        <fullName evidence="3">Molybdopterin synthase subunit MoaD</fullName>
    </recommendedName>
</protein>
<dbReference type="RefSeq" id="WP_239797304.1">
    <property type="nucleotide sequence ID" value="NZ_OU912926.1"/>
</dbReference>
<evidence type="ECO:0000313" key="2">
    <source>
        <dbReference type="Proteomes" id="UP000839052"/>
    </source>
</evidence>
<sequence>MKIELVYFGRPREHLKMSRETADVPAEASTLAGLLAWLRLRGDIWAQELADSRVRCAINQEFAGLPAAINESDEIAIFSPISGG</sequence>
<dbReference type="InterPro" id="IPR016155">
    <property type="entry name" value="Mopterin_synth/thiamin_S_b"/>
</dbReference>
<gene>
    <name evidence="1" type="ORF">NTG6680_2295</name>
</gene>
<dbReference type="InterPro" id="IPR003749">
    <property type="entry name" value="ThiS/MoaD-like"/>
</dbReference>
<accession>A0ABM8Z155</accession>
<dbReference type="CDD" id="cd00754">
    <property type="entry name" value="Ubl_MoaD"/>
    <property type="match status" value="1"/>
</dbReference>
<dbReference type="SUPFAM" id="SSF54285">
    <property type="entry name" value="MoaD/ThiS"/>
    <property type="match status" value="1"/>
</dbReference>
<proteinExistence type="predicted"/>
<evidence type="ECO:0008006" key="3">
    <source>
        <dbReference type="Google" id="ProtNLM"/>
    </source>
</evidence>